<protein>
    <submittedName>
        <fullName evidence="1">Uncharacterized protein</fullName>
    </submittedName>
</protein>
<dbReference type="EMBL" id="CAJEWD010000006">
    <property type="protein sequence ID" value="CAD2075433.1"/>
    <property type="molecule type" value="Genomic_DNA"/>
</dbReference>
<keyword evidence="2" id="KW-1185">Reference proteome</keyword>
<dbReference type="AlphaFoldDB" id="A0A6V7RCQ8"/>
<dbReference type="Pfam" id="PF19673">
    <property type="entry name" value="DUF6176"/>
    <property type="match status" value="1"/>
</dbReference>
<organism evidence="1 2">
    <name type="scientific">Jeotgalicoccus meleagridis</name>
    <dbReference type="NCBI Taxonomy" id="2759181"/>
    <lineage>
        <taxon>Bacteria</taxon>
        <taxon>Bacillati</taxon>
        <taxon>Bacillota</taxon>
        <taxon>Bacilli</taxon>
        <taxon>Bacillales</taxon>
        <taxon>Staphylococcaceae</taxon>
        <taxon>Jeotgalicoccus</taxon>
    </lineage>
</organism>
<dbReference type="Proteomes" id="UP000589351">
    <property type="component" value="Unassembled WGS sequence"/>
</dbReference>
<evidence type="ECO:0000313" key="1">
    <source>
        <dbReference type="EMBL" id="CAD2075433.1"/>
    </source>
</evidence>
<proteinExistence type="predicted"/>
<name>A0A6V7RCQ8_9STAP</name>
<dbReference type="InterPro" id="IPR046174">
    <property type="entry name" value="DUF6176"/>
</dbReference>
<evidence type="ECO:0000313" key="2">
    <source>
        <dbReference type="Proteomes" id="UP000589351"/>
    </source>
</evidence>
<comment type="caution">
    <text evidence="1">The sequence shown here is derived from an EMBL/GenBank/DDBJ whole genome shotgun (WGS) entry which is preliminary data.</text>
</comment>
<reference evidence="1 2" key="1">
    <citation type="submission" date="2020-07" db="EMBL/GenBank/DDBJ databases">
        <authorList>
            <person name="Criscuolo A."/>
        </authorList>
    </citation>
    <scope>NUCLEOTIDE SEQUENCE [LARGE SCALE GENOMIC DNA]</scope>
    <source>
        <strain evidence="1">CIP111649</strain>
    </source>
</reference>
<dbReference type="RefSeq" id="WP_185125387.1">
    <property type="nucleotide sequence ID" value="NZ_CAJEWD010000006.1"/>
</dbReference>
<gene>
    <name evidence="1" type="ORF">JEODO184_00857</name>
</gene>
<sequence>MQVELTRFRVKKGKEELVDEWMAFLNDHLNDALLTLDGEKMFVETIMRDTMGDFDYLYWYSIQADDGDSSSESEQCIDKKHLEYFNKCIDITYRPKNLKTEVVMIPKRIKEKIEVAAEEQFSKI</sequence>
<accession>A0A6V7RCQ8</accession>